<comment type="subunit">
    <text evidence="6">V-ATPase is a heteromultimeric enzyme made up of two complexes: the ATP-hydrolytic V1 complex and the proton translocation V0 complex. The V1 complex consists of three catalytic AB heterodimers that form a heterohexamer, three peripheral stalks each consisting of EG heterodimers, one central rotor including subunits D and F, and the regulatory subunits C and H. The proton translocation complex V0 consists of the proton transport subunit a, a ring of proteolipid subunits c9c'', rotary subunit d, subunits e and f, and two accessory subunits.</text>
</comment>
<dbReference type="Ensembl" id="ENSSHAT00000010031.2">
    <property type="protein sequence ID" value="ENSSHAP00000009944.1"/>
    <property type="gene ID" value="ENSSHAG00000008608.2"/>
</dbReference>
<dbReference type="HOGENOM" id="CLU_017554_3_0_1"/>
<reference evidence="7" key="2">
    <citation type="submission" date="2025-08" db="UniProtKB">
        <authorList>
            <consortium name="Ensembl"/>
        </authorList>
    </citation>
    <scope>IDENTIFICATION</scope>
</reference>
<dbReference type="PANTHER" id="PTHR10137:SF4">
    <property type="entry name" value="V-TYPE PROTON ATPASE SUBUNIT C 2"/>
    <property type="match status" value="1"/>
</dbReference>
<keyword evidence="2 6" id="KW-0813">Transport</keyword>
<dbReference type="SUPFAM" id="SSF118203">
    <property type="entry name" value="Vacuolar ATP synthase subunit C"/>
    <property type="match status" value="2"/>
</dbReference>
<dbReference type="AlphaFoldDB" id="G3W3D9"/>
<evidence type="ECO:0000313" key="7">
    <source>
        <dbReference type="Ensembl" id="ENSSHAP00000009944.1"/>
    </source>
</evidence>
<dbReference type="GO" id="GO:0005765">
    <property type="term" value="C:lysosomal membrane"/>
    <property type="evidence" value="ECO:0007669"/>
    <property type="project" value="TreeGrafter"/>
</dbReference>
<dbReference type="eggNOG" id="KOG2909">
    <property type="taxonomic scope" value="Eukaryota"/>
</dbReference>
<name>G3W3D9_SARHA</name>
<keyword evidence="4 6" id="KW-0406">Ion transport</keyword>
<keyword evidence="3 6" id="KW-0375">Hydrogen ion transport</keyword>
<dbReference type="CDD" id="cd14785">
    <property type="entry name" value="V-ATPase_C"/>
    <property type="match status" value="1"/>
</dbReference>
<protein>
    <recommendedName>
        <fullName evidence="6">V-type proton ATPase subunit C</fullName>
    </recommendedName>
</protein>
<evidence type="ECO:0000313" key="8">
    <source>
        <dbReference type="Proteomes" id="UP000007648"/>
    </source>
</evidence>
<dbReference type="Gene3D" id="3.30.70.100">
    <property type="match status" value="1"/>
</dbReference>
<dbReference type="Pfam" id="PF03223">
    <property type="entry name" value="V-ATPase_C"/>
    <property type="match status" value="1"/>
</dbReference>
<dbReference type="InterPro" id="IPR004907">
    <property type="entry name" value="ATPase_V1-cplx_csu"/>
</dbReference>
<dbReference type="OMA" id="THFEWDL"/>
<organism evidence="7 8">
    <name type="scientific">Sarcophilus harrisii</name>
    <name type="common">Tasmanian devil</name>
    <name type="synonym">Sarcophilus laniarius</name>
    <dbReference type="NCBI Taxonomy" id="9305"/>
    <lineage>
        <taxon>Eukaryota</taxon>
        <taxon>Metazoa</taxon>
        <taxon>Chordata</taxon>
        <taxon>Craniata</taxon>
        <taxon>Vertebrata</taxon>
        <taxon>Euteleostomi</taxon>
        <taxon>Mammalia</taxon>
        <taxon>Metatheria</taxon>
        <taxon>Dasyuromorphia</taxon>
        <taxon>Dasyuridae</taxon>
        <taxon>Sarcophilus</taxon>
    </lineage>
</organism>
<comment type="similarity">
    <text evidence="1 6">Belongs to the V-ATPase C subunit family.</text>
</comment>
<dbReference type="PANTHER" id="PTHR10137">
    <property type="entry name" value="V-TYPE PROTON ATPASE SUBUNIT C"/>
    <property type="match status" value="1"/>
</dbReference>
<keyword evidence="8" id="KW-1185">Reference proteome</keyword>
<comment type="function">
    <text evidence="5 6">Subunit of the V1 complex of vacuolar(H+)-ATPase (V-ATPase), a multisubunit enzyme composed of a peripheral complex (V1) that hydrolyzes ATP and a membrane integral complex (V0) that translocates protons. V-ATPase is responsible for acidifying and maintaining the pH of intracellular compartments and in some cell types, is targeted to the plasma membrane, where it is responsible for acidifying the extracellular environment. Subunit C is necessary for the assembly of the catalytic sector of the enzyme and is likely to have a specific function in its catalytic activity.</text>
</comment>
<dbReference type="FunFam" id="3.30.70.100:FF:000002">
    <property type="entry name" value="V-type proton ATPase subunit C"/>
    <property type="match status" value="1"/>
</dbReference>
<dbReference type="GeneTree" id="ENSGT00390000004263"/>
<accession>G3W3D9</accession>
<evidence type="ECO:0000256" key="5">
    <source>
        <dbReference type="ARBA" id="ARBA00046006"/>
    </source>
</evidence>
<dbReference type="Proteomes" id="UP000007648">
    <property type="component" value="Unassembled WGS sequence"/>
</dbReference>
<proteinExistence type="inferred from homology"/>
<dbReference type="GO" id="GO:0046961">
    <property type="term" value="F:proton-transporting ATPase activity, rotational mechanism"/>
    <property type="evidence" value="ECO:0007669"/>
    <property type="project" value="InterPro"/>
</dbReference>
<dbReference type="InterPro" id="IPR036132">
    <property type="entry name" value="Vac_ATP_synth_c_sf"/>
</dbReference>
<evidence type="ECO:0000256" key="2">
    <source>
        <dbReference type="ARBA" id="ARBA00022448"/>
    </source>
</evidence>
<evidence type="ECO:0000256" key="3">
    <source>
        <dbReference type="ARBA" id="ARBA00022781"/>
    </source>
</evidence>
<reference evidence="7" key="3">
    <citation type="submission" date="2025-09" db="UniProtKB">
        <authorList>
            <consortium name="Ensembl"/>
        </authorList>
    </citation>
    <scope>IDENTIFICATION</scope>
</reference>
<dbReference type="GO" id="GO:0000221">
    <property type="term" value="C:vacuolar proton-transporting V-type ATPase, V1 domain"/>
    <property type="evidence" value="ECO:0007669"/>
    <property type="project" value="TreeGrafter"/>
</dbReference>
<evidence type="ECO:0000256" key="1">
    <source>
        <dbReference type="ARBA" id="ARBA00006138"/>
    </source>
</evidence>
<sequence>MSEFWLVSIPGNREDLEILEQVLTFTSKSNLSLNTDFEIPDFKVGTLDSLISLSDELGRLDPFAESLMKKMTQCVIEVTEAKKGEVQEYLLAHGVTLASFVTHFEWDLIKYPVKQPLGEVVEALRKQLTQVETDLKTRISAYKKLKRNLETMEKKLLGGLLTRSLSDIVSKEDFVLDSKYLVTLLVIVPKTSYPLWQKTYESLSDMVVPRSTKLIAEDNESGLFTVTMFQKVIEDFKIKATANKFKVRDFFYDEKEIESEREEITKLLAAKKQQESFRKIQKKQSFSLLDLFVKAFTSVIPRRYQKQPKAKAQENEREAEGEGYWENPYLQWLKACFGEVFIILLHIKTLRVFSESVLRYGLPVNFKAVLLQPQKKSSKRLREALNSAFKHLDEVAASIMDISLDIPGLQLGNQDYFPYVYYNISLGFLD</sequence>
<reference evidence="7 8" key="1">
    <citation type="journal article" date="2011" name="Proc. Natl. Acad. Sci. U.S.A.">
        <title>Genetic diversity and population structure of the endangered marsupial Sarcophilus harrisii (Tasmanian devil).</title>
        <authorList>
            <person name="Miller W."/>
            <person name="Hayes V.M."/>
            <person name="Ratan A."/>
            <person name="Petersen D.C."/>
            <person name="Wittekindt N.E."/>
            <person name="Miller J."/>
            <person name="Walenz B."/>
            <person name="Knight J."/>
            <person name="Qi J."/>
            <person name="Zhao F."/>
            <person name="Wang Q."/>
            <person name="Bedoya-Reina O.C."/>
            <person name="Katiyar N."/>
            <person name="Tomsho L.P."/>
            <person name="Kasson L.M."/>
            <person name="Hardie R.A."/>
            <person name="Woodbridge P."/>
            <person name="Tindall E.A."/>
            <person name="Bertelsen M.F."/>
            <person name="Dixon D."/>
            <person name="Pyecroft S."/>
            <person name="Helgen K.M."/>
            <person name="Lesk A.M."/>
            <person name="Pringle T.H."/>
            <person name="Patterson N."/>
            <person name="Zhang Y."/>
            <person name="Kreiss A."/>
            <person name="Woods G.M."/>
            <person name="Jones M.E."/>
            <person name="Schuster S.C."/>
        </authorList>
    </citation>
    <scope>NUCLEOTIDE SEQUENCE [LARGE SCALE GENOMIC DNA]</scope>
</reference>
<evidence type="ECO:0000256" key="4">
    <source>
        <dbReference type="ARBA" id="ARBA00023065"/>
    </source>
</evidence>
<dbReference type="STRING" id="9305.ENSSHAP00000009944"/>
<dbReference type="Gene3D" id="1.20.1460.10">
    <property type="entry name" value="subunit c (vma5p) of the yeast v-atpase, domain 2"/>
    <property type="match status" value="1"/>
</dbReference>
<evidence type="ECO:0000256" key="6">
    <source>
        <dbReference type="RuleBase" id="RU364010"/>
    </source>
</evidence>
<dbReference type="InParanoid" id="G3W3D9"/>